<dbReference type="Pfam" id="PF00172">
    <property type="entry name" value="Zn_clus"/>
    <property type="match status" value="1"/>
</dbReference>
<dbReference type="PANTHER" id="PTHR48022:SF76">
    <property type="entry name" value="MALTOSE PERMEASE, PUTATIVE (AFU_ORTHOLOGUE AFUA_8G07240)-RELATED"/>
    <property type="match status" value="1"/>
</dbReference>
<evidence type="ECO:0000259" key="10">
    <source>
        <dbReference type="PROSITE" id="PS50048"/>
    </source>
</evidence>
<dbReference type="InterPro" id="IPR036864">
    <property type="entry name" value="Zn2-C6_fun-type_DNA-bd_sf"/>
</dbReference>
<dbReference type="GO" id="GO:0005351">
    <property type="term" value="F:carbohydrate:proton symporter activity"/>
    <property type="evidence" value="ECO:0007669"/>
    <property type="project" value="TreeGrafter"/>
</dbReference>
<dbReference type="SUPFAM" id="SSF103473">
    <property type="entry name" value="MFS general substrate transporter"/>
    <property type="match status" value="1"/>
</dbReference>
<dbReference type="Proteomes" id="UP000240883">
    <property type="component" value="Unassembled WGS sequence"/>
</dbReference>
<evidence type="ECO:0000256" key="9">
    <source>
        <dbReference type="SAM" id="Phobius"/>
    </source>
</evidence>
<dbReference type="PROSITE" id="PS50048">
    <property type="entry name" value="ZN2_CY6_FUNGAL_2"/>
    <property type="match status" value="1"/>
</dbReference>
<dbReference type="InterPro" id="IPR003663">
    <property type="entry name" value="Sugar/inositol_transpt"/>
</dbReference>
<feature type="region of interest" description="Disordered" evidence="8">
    <location>
        <begin position="617"/>
        <end position="638"/>
    </location>
</feature>
<dbReference type="InterPro" id="IPR020846">
    <property type="entry name" value="MFS_dom"/>
</dbReference>
<protein>
    <submittedName>
        <fullName evidence="12">Uncharacterized protein</fullName>
    </submittedName>
</protein>
<evidence type="ECO:0000259" key="11">
    <source>
        <dbReference type="PROSITE" id="PS50850"/>
    </source>
</evidence>
<comment type="subcellular location">
    <subcellularLocation>
        <location evidence="1">Membrane</location>
        <topology evidence="1">Multi-pass membrane protein</topology>
    </subcellularLocation>
</comment>
<dbReference type="PROSITE" id="PS00463">
    <property type="entry name" value="ZN2_CY6_FUNGAL_1"/>
    <property type="match status" value="1"/>
</dbReference>
<feature type="transmembrane region" description="Helical" evidence="9">
    <location>
        <begin position="338"/>
        <end position="359"/>
    </location>
</feature>
<dbReference type="Gene3D" id="1.20.1250.20">
    <property type="entry name" value="MFS general substrate transporter like domains"/>
    <property type="match status" value="1"/>
</dbReference>
<gene>
    <name evidence="12" type="ORF">BS50DRAFT_493302</name>
</gene>
<feature type="transmembrane region" description="Helical" evidence="9">
    <location>
        <begin position="395"/>
        <end position="420"/>
    </location>
</feature>
<feature type="transmembrane region" description="Helical" evidence="9">
    <location>
        <begin position="123"/>
        <end position="141"/>
    </location>
</feature>
<dbReference type="PROSITE" id="PS50850">
    <property type="entry name" value="MFS"/>
    <property type="match status" value="1"/>
</dbReference>
<feature type="domain" description="Major facilitator superfamily (MFS) profile" evidence="11">
    <location>
        <begin position="45"/>
        <end position="489"/>
    </location>
</feature>
<reference evidence="12 13" key="1">
    <citation type="journal article" date="2018" name="Front. Microbiol.">
        <title>Genome-Wide Analysis of Corynespora cassiicola Leaf Fall Disease Putative Effectors.</title>
        <authorList>
            <person name="Lopez D."/>
            <person name="Ribeiro S."/>
            <person name="Label P."/>
            <person name="Fumanal B."/>
            <person name="Venisse J.S."/>
            <person name="Kohler A."/>
            <person name="de Oliveira R.R."/>
            <person name="Labutti K."/>
            <person name="Lipzen A."/>
            <person name="Lail K."/>
            <person name="Bauer D."/>
            <person name="Ohm R.A."/>
            <person name="Barry K.W."/>
            <person name="Spatafora J."/>
            <person name="Grigoriev I.V."/>
            <person name="Martin F.M."/>
            <person name="Pujade-Renaud V."/>
        </authorList>
    </citation>
    <scope>NUCLEOTIDE SEQUENCE [LARGE SCALE GENOMIC DNA]</scope>
    <source>
        <strain evidence="12 13">Philippines</strain>
    </source>
</reference>
<dbReference type="GO" id="GO:0008270">
    <property type="term" value="F:zinc ion binding"/>
    <property type="evidence" value="ECO:0007669"/>
    <property type="project" value="InterPro"/>
</dbReference>
<evidence type="ECO:0000256" key="3">
    <source>
        <dbReference type="ARBA" id="ARBA00022448"/>
    </source>
</evidence>
<dbReference type="InterPro" id="IPR005828">
    <property type="entry name" value="MFS_sugar_transport-like"/>
</dbReference>
<keyword evidence="13" id="KW-1185">Reference proteome</keyword>
<evidence type="ECO:0000313" key="12">
    <source>
        <dbReference type="EMBL" id="PSN67300.1"/>
    </source>
</evidence>
<dbReference type="GO" id="GO:0016020">
    <property type="term" value="C:membrane"/>
    <property type="evidence" value="ECO:0007669"/>
    <property type="project" value="UniProtKB-SubCell"/>
</dbReference>
<feature type="transmembrane region" description="Helical" evidence="9">
    <location>
        <begin position="177"/>
        <end position="198"/>
    </location>
</feature>
<dbReference type="PROSITE" id="PS00217">
    <property type="entry name" value="SUGAR_TRANSPORT_2"/>
    <property type="match status" value="1"/>
</dbReference>
<evidence type="ECO:0000256" key="8">
    <source>
        <dbReference type="SAM" id="MobiDB-lite"/>
    </source>
</evidence>
<dbReference type="EMBL" id="KZ678135">
    <property type="protein sequence ID" value="PSN67300.1"/>
    <property type="molecule type" value="Genomic_DNA"/>
</dbReference>
<feature type="transmembrane region" description="Helical" evidence="9">
    <location>
        <begin position="462"/>
        <end position="483"/>
    </location>
</feature>
<keyword evidence="4 9" id="KW-0812">Transmembrane</keyword>
<dbReference type="AlphaFoldDB" id="A0A2T2NPJ4"/>
<feature type="transmembrane region" description="Helical" evidence="9">
    <location>
        <begin position="432"/>
        <end position="450"/>
    </location>
</feature>
<evidence type="ECO:0000256" key="7">
    <source>
        <dbReference type="ARBA" id="ARBA00023242"/>
    </source>
</evidence>
<dbReference type="FunFam" id="1.20.1250.20:FF:000149">
    <property type="entry name" value="MFS transporter, SP family, general alpha glucoside:H+ symporter"/>
    <property type="match status" value="1"/>
</dbReference>
<feature type="transmembrane region" description="Helical" evidence="9">
    <location>
        <begin position="366"/>
        <end position="389"/>
    </location>
</feature>
<keyword evidence="7" id="KW-0539">Nucleus</keyword>
<dbReference type="InterPro" id="IPR036259">
    <property type="entry name" value="MFS_trans_sf"/>
</dbReference>
<dbReference type="InterPro" id="IPR050360">
    <property type="entry name" value="MFS_Sugar_Transporters"/>
</dbReference>
<feature type="domain" description="Zn(2)-C6 fungal-type" evidence="10">
    <location>
        <begin position="562"/>
        <end position="591"/>
    </location>
</feature>
<keyword evidence="3" id="KW-0813">Transport</keyword>
<evidence type="ECO:0000256" key="1">
    <source>
        <dbReference type="ARBA" id="ARBA00004141"/>
    </source>
</evidence>
<keyword evidence="5 9" id="KW-1133">Transmembrane helix</keyword>
<keyword evidence="6 9" id="KW-0472">Membrane</keyword>
<dbReference type="SUPFAM" id="SSF57701">
    <property type="entry name" value="Zn2/Cys6 DNA-binding domain"/>
    <property type="match status" value="1"/>
</dbReference>
<comment type="similarity">
    <text evidence="2">Belongs to the major facilitator superfamily. Sugar transporter (TC 2.A.1.1) family.</text>
</comment>
<dbReference type="InterPro" id="IPR001138">
    <property type="entry name" value="Zn2Cys6_DnaBD"/>
</dbReference>
<accession>A0A2T2NPJ4</accession>
<organism evidence="12 13">
    <name type="scientific">Corynespora cassiicola Philippines</name>
    <dbReference type="NCBI Taxonomy" id="1448308"/>
    <lineage>
        <taxon>Eukaryota</taxon>
        <taxon>Fungi</taxon>
        <taxon>Dikarya</taxon>
        <taxon>Ascomycota</taxon>
        <taxon>Pezizomycotina</taxon>
        <taxon>Dothideomycetes</taxon>
        <taxon>Pleosporomycetidae</taxon>
        <taxon>Pleosporales</taxon>
        <taxon>Corynesporascaceae</taxon>
        <taxon>Corynespora</taxon>
    </lineage>
</organism>
<feature type="transmembrane region" description="Helical" evidence="9">
    <location>
        <begin position="304"/>
        <end position="326"/>
    </location>
</feature>
<evidence type="ECO:0000256" key="6">
    <source>
        <dbReference type="ARBA" id="ARBA00023136"/>
    </source>
</evidence>
<proteinExistence type="inferred from homology"/>
<dbReference type="PANTHER" id="PTHR48022">
    <property type="entry name" value="PLASTIDIC GLUCOSE TRANSPORTER 4"/>
    <property type="match status" value="1"/>
</dbReference>
<dbReference type="CDD" id="cd12148">
    <property type="entry name" value="fungal_TF_MHR"/>
    <property type="match status" value="1"/>
</dbReference>
<name>A0A2T2NPJ4_CORCC</name>
<evidence type="ECO:0000256" key="4">
    <source>
        <dbReference type="ARBA" id="ARBA00022692"/>
    </source>
</evidence>
<sequence>MADKHDQPIATALVAPNEEAQHAATDEKQMSLIQAIKLYPKAVGWSVVLSSALIMEGYDLALLSSLYGSPQFNMKYGRLNPATGRWNVPANWQSALSNGARAGEVIGLFINGFVSERYGYRKTMIGALMAMIAFIFLLFFAPNIQVLVIGEVFCGIPWGMFQTLTTQYASEVSPVQLRPILTTFVNMCWVMGQFIAAGVNRGCVTRDDEWAYRIPFGLQWMWPVPIMIGVMLAPESPWWHVRKGDREGARAALLRLTSPDKDPNFNPDETIAMIEHTNEMEKRISEGTGWMDLFKGTDLRRTEIVCFAWIAQTICGTNIMGYFAYFMQKAGLPTVQSFNMSMISLALGLIGTAGSWFLMQKLGRRTIHVGGACMLFVILVIVGACSFAGTTASNWAIGGVLILFVFIYDFTIGPVTYSIVSEMSSTRLKAKTIVLARALYNISNIVVNVLTNYQLSEVNWNWGARTAFFWAGTCGCVVVWAFFRLPEPKGRTYGELDLLFEQRVSARKLMPLSVNHVSANCFSTPYFISDPQIQFSPSLSPQRRNSVMESASSLLLESVSQACDACRRRKIKCNGLQPCPGCISASLSCTFNIPQRRGGNRGARATVLNELRGIQRDETASPQSPEAPPIQQHSPGTPVGGLETIKIEACIDAYAERIYPVVPLLDPDTIRAEALHTSTSLLSRQFIVSFCAYVVTFGKILDESILSSSHITEADLGKQLLDAALRIQNPERLSDPTHQSVFVSFFLYGAFAGLGNYRQAWFYLRETTTLFMMQKGENSGWYGPKSHRCLFWVLVISERAHAVRRNRPITIQITPSSPKLDDDAEKGLQYLASIFRPLDEVFFSVWNGARQDCSKEWLLGLERDVRTALPTVLEVSNEQIANLRVSQLWLQIKIWELFPRFGFLSSESVYECLTFRYPIVVAKDLTILAMKLPIGSLKIHGVGLTEKIFDMACALADILPFVPITTTQTELGPVDYLTQTSCLLAKLPGGSTKFVPLLLAKVNELIPELVKILCEAIQLPMMSMNDPMSPDTRFIYEEEVGRGLYADLRKGR</sequence>
<dbReference type="Gene3D" id="4.10.240.10">
    <property type="entry name" value="Zn(2)-C6 fungal-type DNA-binding domain"/>
    <property type="match status" value="1"/>
</dbReference>
<evidence type="ECO:0000313" key="13">
    <source>
        <dbReference type="Proteomes" id="UP000240883"/>
    </source>
</evidence>
<dbReference type="OrthoDB" id="6612291at2759"/>
<evidence type="ECO:0000256" key="2">
    <source>
        <dbReference type="ARBA" id="ARBA00010992"/>
    </source>
</evidence>
<dbReference type="CDD" id="cd00067">
    <property type="entry name" value="GAL4"/>
    <property type="match status" value="1"/>
</dbReference>
<dbReference type="Pfam" id="PF00083">
    <property type="entry name" value="Sugar_tr"/>
    <property type="match status" value="1"/>
</dbReference>
<dbReference type="GO" id="GO:0000981">
    <property type="term" value="F:DNA-binding transcription factor activity, RNA polymerase II-specific"/>
    <property type="evidence" value="ECO:0007669"/>
    <property type="project" value="InterPro"/>
</dbReference>
<evidence type="ECO:0000256" key="5">
    <source>
        <dbReference type="ARBA" id="ARBA00022989"/>
    </source>
</evidence>
<dbReference type="NCBIfam" id="TIGR00879">
    <property type="entry name" value="SP"/>
    <property type="match status" value="1"/>
</dbReference>
<dbReference type="InterPro" id="IPR005829">
    <property type="entry name" value="Sugar_transporter_CS"/>
</dbReference>
<dbReference type="SMART" id="SM00066">
    <property type="entry name" value="GAL4"/>
    <property type="match status" value="1"/>
</dbReference>